<dbReference type="SUPFAM" id="SSF100950">
    <property type="entry name" value="NagB/RpiA/CoA transferase-like"/>
    <property type="match status" value="1"/>
</dbReference>
<evidence type="ECO:0000256" key="3">
    <source>
        <dbReference type="ARBA" id="ARBA00022490"/>
    </source>
</evidence>
<dbReference type="FunCoup" id="G4TBY9">
    <property type="interactions" value="377"/>
</dbReference>
<gene>
    <name evidence="11" type="ORF">PIIN_02709</name>
</gene>
<dbReference type="GO" id="GO:0003743">
    <property type="term" value="F:translation initiation factor activity"/>
    <property type="evidence" value="ECO:0007669"/>
    <property type="project" value="UniProtKB-KW"/>
</dbReference>
<dbReference type="OMA" id="SHSCAVA"/>
<evidence type="ECO:0000256" key="10">
    <source>
        <dbReference type="SAM" id="MobiDB-lite"/>
    </source>
</evidence>
<evidence type="ECO:0000256" key="2">
    <source>
        <dbReference type="ARBA" id="ARBA00007251"/>
    </source>
</evidence>
<keyword evidence="5" id="KW-0648">Protein biosynthesis</keyword>
<dbReference type="eggNOG" id="KOG1465">
    <property type="taxonomic scope" value="Eukaryota"/>
</dbReference>
<dbReference type="GO" id="GO:0005085">
    <property type="term" value="F:guanyl-nucleotide exchange factor activity"/>
    <property type="evidence" value="ECO:0007669"/>
    <property type="project" value="TreeGrafter"/>
</dbReference>
<keyword evidence="12" id="KW-1185">Reference proteome</keyword>
<name>G4TBY9_SERID</name>
<evidence type="ECO:0000256" key="4">
    <source>
        <dbReference type="ARBA" id="ARBA00022540"/>
    </source>
</evidence>
<dbReference type="OrthoDB" id="269919at2759"/>
<keyword evidence="4 11" id="KW-0396">Initiation factor</keyword>
<dbReference type="InParanoid" id="G4TBY9"/>
<evidence type="ECO:0000256" key="6">
    <source>
        <dbReference type="ARBA" id="ARBA00044122"/>
    </source>
</evidence>
<evidence type="ECO:0000313" key="11">
    <source>
        <dbReference type="EMBL" id="CCA68848.1"/>
    </source>
</evidence>
<evidence type="ECO:0000256" key="5">
    <source>
        <dbReference type="ARBA" id="ARBA00022917"/>
    </source>
</evidence>
<dbReference type="InterPro" id="IPR037171">
    <property type="entry name" value="NagB/RpiA_transferase-like"/>
</dbReference>
<accession>G4TBY9</accession>
<keyword evidence="3" id="KW-0963">Cytoplasm</keyword>
<evidence type="ECO:0000313" key="12">
    <source>
        <dbReference type="Proteomes" id="UP000007148"/>
    </source>
</evidence>
<evidence type="ECO:0000256" key="8">
    <source>
        <dbReference type="ARBA" id="ARBA00046432"/>
    </source>
</evidence>
<evidence type="ECO:0000256" key="7">
    <source>
        <dbReference type="ARBA" id="ARBA00044228"/>
    </source>
</evidence>
<comment type="caution">
    <text evidence="11">The sequence shown here is derived from an EMBL/GenBank/DDBJ whole genome shotgun (WGS) entry which is preliminary data.</text>
</comment>
<dbReference type="Gene3D" id="3.40.50.10470">
    <property type="entry name" value="Translation initiation factor eif-2b, domain 2"/>
    <property type="match status" value="1"/>
</dbReference>
<reference evidence="11 12" key="1">
    <citation type="journal article" date="2011" name="PLoS Pathog.">
        <title>Endophytic Life Strategies Decoded by Genome and Transcriptome Analyses of the Mutualistic Root Symbiont Piriformospora indica.</title>
        <authorList>
            <person name="Zuccaro A."/>
            <person name="Lahrmann U."/>
            <person name="Guldener U."/>
            <person name="Langen G."/>
            <person name="Pfiffi S."/>
            <person name="Biedenkopf D."/>
            <person name="Wong P."/>
            <person name="Samans B."/>
            <person name="Grimm C."/>
            <person name="Basiewicz M."/>
            <person name="Murat C."/>
            <person name="Martin F."/>
            <person name="Kogel K.H."/>
        </authorList>
    </citation>
    <scope>NUCLEOTIDE SEQUENCE [LARGE SCALE GENOMIC DNA]</scope>
    <source>
        <strain evidence="11 12">DSM 11827</strain>
    </source>
</reference>
<dbReference type="InterPro" id="IPR000649">
    <property type="entry name" value="IF-2B-related"/>
</dbReference>
<dbReference type="GO" id="GO:0005851">
    <property type="term" value="C:eukaryotic translation initiation factor 2B complex"/>
    <property type="evidence" value="ECO:0007669"/>
    <property type="project" value="TreeGrafter"/>
</dbReference>
<protein>
    <recommendedName>
        <fullName evidence="6">Translation initiation factor eIF2B subunit beta</fullName>
    </recommendedName>
    <alternativeName>
        <fullName evidence="7">eIF2B GDP-GTP exchange factor subunit beta</fullName>
    </alternativeName>
</protein>
<dbReference type="InterPro" id="IPR042529">
    <property type="entry name" value="IF_2B-like_C"/>
</dbReference>
<comment type="subcellular location">
    <subcellularLocation>
        <location evidence="1">Cytoplasm</location>
        <location evidence="1">Cytosol</location>
    </subcellularLocation>
</comment>
<comment type="similarity">
    <text evidence="2 9">Belongs to the eIF-2B alpha/beta/delta subunits family.</text>
</comment>
<feature type="compositionally biased region" description="Polar residues" evidence="10">
    <location>
        <begin position="104"/>
        <end position="117"/>
    </location>
</feature>
<evidence type="ECO:0000256" key="9">
    <source>
        <dbReference type="RuleBase" id="RU003814"/>
    </source>
</evidence>
<evidence type="ECO:0000256" key="1">
    <source>
        <dbReference type="ARBA" id="ARBA00004514"/>
    </source>
</evidence>
<dbReference type="PANTHER" id="PTHR45859:SF1">
    <property type="entry name" value="TRANSLATION INITIATION FACTOR EIF-2B SUBUNIT BETA"/>
    <property type="match status" value="1"/>
</dbReference>
<organism evidence="11 12">
    <name type="scientific">Serendipita indica (strain DSM 11827)</name>
    <name type="common">Root endophyte fungus</name>
    <name type="synonym">Piriformospora indica</name>
    <dbReference type="NCBI Taxonomy" id="1109443"/>
    <lineage>
        <taxon>Eukaryota</taxon>
        <taxon>Fungi</taxon>
        <taxon>Dikarya</taxon>
        <taxon>Basidiomycota</taxon>
        <taxon>Agaricomycotina</taxon>
        <taxon>Agaricomycetes</taxon>
        <taxon>Sebacinales</taxon>
        <taxon>Serendipitaceae</taxon>
        <taxon>Serendipita</taxon>
    </lineage>
</organism>
<sequence length="414" mass="45156">MPEIKDKGILRQVETLTSKLRRRQLAGAQESAIETTLLIKYIVAHAKFATIHELIAIIKAAGRRLVEAQPKEHTVGNVVRRILRLIREEWAASVNKPVDEGDQPMTTEDSQTETGEMSTQSSPRSSTLSVGEQTPLMTPATPRPVVSDSQYSLSNFVLHGRPHREATDFASVYAATIQESSTTPKKSAQSIRPALISAIEEVMDELETVFETVSSSAKDHIHSDEIVLTLGMSRTVEAFLKKAALDRKFTALVAEAAPSFSGHQLAQSLASSGINTILIPDSAVYAVMSRVNKVILGAHAILANGGVYAVAGSILAAHAAQTHRTPVVFCAGQFKLSPLWNVYHTYGSLDFANPAHILGFQEGKLMDQVDVLNPAYDYVPPELINVFITNDGDIPPASMNRLVKETYDNEDYQL</sequence>
<dbReference type="GO" id="GO:0005829">
    <property type="term" value="C:cytosol"/>
    <property type="evidence" value="ECO:0007669"/>
    <property type="project" value="UniProtKB-SubCell"/>
</dbReference>
<dbReference type="Proteomes" id="UP000007148">
    <property type="component" value="Unassembled WGS sequence"/>
</dbReference>
<dbReference type="Pfam" id="PF01008">
    <property type="entry name" value="IF-2B"/>
    <property type="match status" value="1"/>
</dbReference>
<dbReference type="AlphaFoldDB" id="G4TBY9"/>
<feature type="region of interest" description="Disordered" evidence="10">
    <location>
        <begin position="95"/>
        <end position="145"/>
    </location>
</feature>
<dbReference type="PANTHER" id="PTHR45859">
    <property type="entry name" value="TRANSLATION INITIATION FACTOR EIF-2B SUBUNIT BETA"/>
    <property type="match status" value="1"/>
</dbReference>
<dbReference type="InterPro" id="IPR051855">
    <property type="entry name" value="eIF2B_beta_subunit"/>
</dbReference>
<feature type="compositionally biased region" description="Low complexity" evidence="10">
    <location>
        <begin position="118"/>
        <end position="129"/>
    </location>
</feature>
<dbReference type="STRING" id="1109443.G4TBY9"/>
<dbReference type="EMBL" id="CAFZ01000041">
    <property type="protein sequence ID" value="CCA68848.1"/>
    <property type="molecule type" value="Genomic_DNA"/>
</dbReference>
<dbReference type="HOGENOM" id="CLU_016218_4_3_1"/>
<proteinExistence type="inferred from homology"/>
<comment type="subunit">
    <text evidence="8">Component of the translation initiation factor 2B (eIF2B) complex which is a heterodecamer of two sets of five different subunits: alpha, beta, gamma, delta and epsilon. Subunits alpha, beta and delta comprise a regulatory subcomplex and subunits epsilon and gamma comprise a catalytic subcomplex. Within the complex, the hexameric regulatory complex resides at the center, with the two heterodimeric catalytic subcomplexes bound on opposite sides.</text>
</comment>